<evidence type="ECO:0000259" key="3">
    <source>
        <dbReference type="PROSITE" id="PS51186"/>
    </source>
</evidence>
<sequence>MPALPSARIRPASVLDAAALARVHQQGWRETYRDRVPETVYTERDHTLEGQWAARLADPGDTHTWIAERDGEAVGLASARATGPGQVRPLELTLLYVLAAEQGRRTGLHLLRLAVGDAPCFLWVVEDNDRAVAFYRRQGFELDGARREQAAHGLLPEVRMVR</sequence>
<name>A0A3N4Z2C6_9MICO</name>
<dbReference type="InterPro" id="IPR000182">
    <property type="entry name" value="GNAT_dom"/>
</dbReference>
<proteinExistence type="predicted"/>
<dbReference type="InterPro" id="IPR050832">
    <property type="entry name" value="Bact_Acetyltransf"/>
</dbReference>
<dbReference type="InterPro" id="IPR016181">
    <property type="entry name" value="Acyl_CoA_acyltransferase"/>
</dbReference>
<evidence type="ECO:0000313" key="4">
    <source>
        <dbReference type="EMBL" id="RPF25776.1"/>
    </source>
</evidence>
<dbReference type="PANTHER" id="PTHR43877:SF1">
    <property type="entry name" value="ACETYLTRANSFERASE"/>
    <property type="match status" value="1"/>
</dbReference>
<dbReference type="Gene3D" id="3.40.630.30">
    <property type="match status" value="1"/>
</dbReference>
<dbReference type="SUPFAM" id="SSF55729">
    <property type="entry name" value="Acyl-CoA N-acyltransferases (Nat)"/>
    <property type="match status" value="1"/>
</dbReference>
<keyword evidence="4" id="KW-0689">Ribosomal protein</keyword>
<gene>
    <name evidence="4" type="ORF">EDD32_0188</name>
</gene>
<dbReference type="PROSITE" id="PS51186">
    <property type="entry name" value="GNAT"/>
    <property type="match status" value="1"/>
</dbReference>
<keyword evidence="4" id="KW-0687">Ribonucleoprotein</keyword>
<dbReference type="CDD" id="cd04301">
    <property type="entry name" value="NAT_SF"/>
    <property type="match status" value="1"/>
</dbReference>
<accession>A0A3N4Z2C6</accession>
<dbReference type="EMBL" id="RKRA01000001">
    <property type="protein sequence ID" value="RPF25776.1"/>
    <property type="molecule type" value="Genomic_DNA"/>
</dbReference>
<dbReference type="Proteomes" id="UP000280726">
    <property type="component" value="Unassembled WGS sequence"/>
</dbReference>
<dbReference type="AlphaFoldDB" id="A0A3N4Z2C6"/>
<evidence type="ECO:0000256" key="1">
    <source>
        <dbReference type="ARBA" id="ARBA00022679"/>
    </source>
</evidence>
<dbReference type="PANTHER" id="PTHR43877">
    <property type="entry name" value="AMINOALKYLPHOSPHONATE N-ACETYLTRANSFERASE-RELATED-RELATED"/>
    <property type="match status" value="1"/>
</dbReference>
<organism evidence="4 5">
    <name type="scientific">Georgenia muralis</name>
    <dbReference type="NCBI Taxonomy" id="154117"/>
    <lineage>
        <taxon>Bacteria</taxon>
        <taxon>Bacillati</taxon>
        <taxon>Actinomycetota</taxon>
        <taxon>Actinomycetes</taxon>
        <taxon>Micrococcales</taxon>
        <taxon>Bogoriellaceae</taxon>
        <taxon>Georgenia</taxon>
    </lineage>
</organism>
<dbReference type="RefSeq" id="WP_123913805.1">
    <property type="nucleotide sequence ID" value="NZ_RKRA01000001.1"/>
</dbReference>
<evidence type="ECO:0000256" key="2">
    <source>
        <dbReference type="ARBA" id="ARBA00023315"/>
    </source>
</evidence>
<comment type="caution">
    <text evidence="4">The sequence shown here is derived from an EMBL/GenBank/DDBJ whole genome shotgun (WGS) entry which is preliminary data.</text>
</comment>
<protein>
    <submittedName>
        <fullName evidence="4">Ribosomal protein S18 acetylase RimI-like enzyme</fullName>
    </submittedName>
</protein>
<evidence type="ECO:0000313" key="5">
    <source>
        <dbReference type="Proteomes" id="UP000280726"/>
    </source>
</evidence>
<keyword evidence="5" id="KW-1185">Reference proteome</keyword>
<dbReference type="Pfam" id="PF00583">
    <property type="entry name" value="Acetyltransf_1"/>
    <property type="match status" value="1"/>
</dbReference>
<dbReference type="GO" id="GO:0005840">
    <property type="term" value="C:ribosome"/>
    <property type="evidence" value="ECO:0007669"/>
    <property type="project" value="UniProtKB-KW"/>
</dbReference>
<keyword evidence="2" id="KW-0012">Acyltransferase</keyword>
<dbReference type="GO" id="GO:0016747">
    <property type="term" value="F:acyltransferase activity, transferring groups other than amino-acyl groups"/>
    <property type="evidence" value="ECO:0007669"/>
    <property type="project" value="InterPro"/>
</dbReference>
<reference evidence="4 5" key="1">
    <citation type="submission" date="2018-11" db="EMBL/GenBank/DDBJ databases">
        <title>Sequencing the genomes of 1000 actinobacteria strains.</title>
        <authorList>
            <person name="Klenk H.-P."/>
        </authorList>
    </citation>
    <scope>NUCLEOTIDE SEQUENCE [LARGE SCALE GENOMIC DNA]</scope>
    <source>
        <strain evidence="4 5">DSM 14418</strain>
    </source>
</reference>
<dbReference type="OrthoDB" id="5243635at2"/>
<feature type="domain" description="N-acetyltransferase" evidence="3">
    <location>
        <begin position="7"/>
        <end position="162"/>
    </location>
</feature>
<keyword evidence="1" id="KW-0808">Transferase</keyword>